<dbReference type="InterPro" id="IPR013520">
    <property type="entry name" value="Ribonucl_H"/>
</dbReference>
<keyword evidence="2" id="KW-0378">Hydrolase</keyword>
<keyword evidence="2" id="KW-0540">Nuclease</keyword>
<name>A0ABV0CUR3_9SPHN</name>
<reference evidence="2 3" key="1">
    <citation type="submission" date="2024-05" db="EMBL/GenBank/DDBJ databases">
        <authorList>
            <person name="Park S."/>
        </authorList>
    </citation>
    <scope>NUCLEOTIDE SEQUENCE [LARGE SCALE GENOMIC DNA]</scope>
    <source>
        <strain evidence="2 3">DGU5</strain>
    </source>
</reference>
<dbReference type="Proteomes" id="UP001484535">
    <property type="component" value="Unassembled WGS sequence"/>
</dbReference>
<organism evidence="2 3">
    <name type="scientific">Aurantiacibacter flavus</name>
    <dbReference type="NCBI Taxonomy" id="3145232"/>
    <lineage>
        <taxon>Bacteria</taxon>
        <taxon>Pseudomonadati</taxon>
        <taxon>Pseudomonadota</taxon>
        <taxon>Alphaproteobacteria</taxon>
        <taxon>Sphingomonadales</taxon>
        <taxon>Erythrobacteraceae</taxon>
        <taxon>Aurantiacibacter</taxon>
    </lineage>
</organism>
<comment type="caution">
    <text evidence="2">The sequence shown here is derived from an EMBL/GenBank/DDBJ whole genome shotgun (WGS) entry which is preliminary data.</text>
</comment>
<dbReference type="InterPro" id="IPR012337">
    <property type="entry name" value="RNaseH-like_sf"/>
</dbReference>
<dbReference type="Pfam" id="PF00929">
    <property type="entry name" value="RNase_T"/>
    <property type="match status" value="1"/>
</dbReference>
<dbReference type="SMART" id="SM00479">
    <property type="entry name" value="EXOIII"/>
    <property type="match status" value="1"/>
</dbReference>
<evidence type="ECO:0000313" key="2">
    <source>
        <dbReference type="EMBL" id="MEN7536593.1"/>
    </source>
</evidence>
<keyword evidence="3" id="KW-1185">Reference proteome</keyword>
<dbReference type="GO" id="GO:0004527">
    <property type="term" value="F:exonuclease activity"/>
    <property type="evidence" value="ECO:0007669"/>
    <property type="project" value="UniProtKB-KW"/>
</dbReference>
<evidence type="ECO:0000313" key="3">
    <source>
        <dbReference type="Proteomes" id="UP001484535"/>
    </source>
</evidence>
<dbReference type="EMBL" id="JBDLBR010000002">
    <property type="protein sequence ID" value="MEN7536593.1"/>
    <property type="molecule type" value="Genomic_DNA"/>
</dbReference>
<dbReference type="RefSeq" id="WP_346784053.1">
    <property type="nucleotide sequence ID" value="NZ_JBDLBR010000002.1"/>
</dbReference>
<dbReference type="NCBIfam" id="NF006615">
    <property type="entry name" value="PRK09182.1"/>
    <property type="match status" value="1"/>
</dbReference>
<accession>A0ABV0CUR3</accession>
<sequence length="293" mass="32664">MNTQNTPVSQEAGDSLCAAAHTRILRRITRLDDWPVIARPSEPTRLVAVLDVETEGLDPDDCQVLEIAVALVRVDAEGRIVAIVDKAYGLQDPGRPLTAAITKITGLTDEKLAGKAIDITRVTQVIARAEAILAHNALFDSALCRRLLPGIAHLPWVCSYKDVDWAGYGYDGAKLGHLLMQQSMFALKAHSAGDDVTALVNLLASALPNGRMVMGEALDKARTQTVRVEAKDVPPRDKGEVKRRGYRFDWTSKVWWIEVSQFQADYERSWLERHFARVRVTCVPLDWHNRHVR</sequence>
<evidence type="ECO:0000259" key="1">
    <source>
        <dbReference type="SMART" id="SM00479"/>
    </source>
</evidence>
<protein>
    <submittedName>
        <fullName evidence="2">3'-5' exonuclease</fullName>
    </submittedName>
</protein>
<dbReference type="InterPro" id="IPR036397">
    <property type="entry name" value="RNaseH_sf"/>
</dbReference>
<feature type="domain" description="Exonuclease" evidence="1">
    <location>
        <begin position="46"/>
        <end position="212"/>
    </location>
</feature>
<keyword evidence="2" id="KW-0269">Exonuclease</keyword>
<proteinExistence type="predicted"/>
<dbReference type="CDD" id="cd06127">
    <property type="entry name" value="DEDDh"/>
    <property type="match status" value="1"/>
</dbReference>
<dbReference type="SUPFAM" id="SSF53098">
    <property type="entry name" value="Ribonuclease H-like"/>
    <property type="match status" value="1"/>
</dbReference>
<gene>
    <name evidence="2" type="ORF">ABDJ38_05355</name>
</gene>
<dbReference type="Gene3D" id="3.30.420.10">
    <property type="entry name" value="Ribonuclease H-like superfamily/Ribonuclease H"/>
    <property type="match status" value="1"/>
</dbReference>